<comment type="similarity">
    <text evidence="1">Belongs to the LysR transcriptional regulatory family.</text>
</comment>
<dbReference type="GO" id="GO:0000976">
    <property type="term" value="F:transcription cis-regulatory region binding"/>
    <property type="evidence" value="ECO:0007669"/>
    <property type="project" value="TreeGrafter"/>
</dbReference>
<accession>W0ABF4</accession>
<dbReference type="AlphaFoldDB" id="W0ABF4"/>
<evidence type="ECO:0000259" key="5">
    <source>
        <dbReference type="PROSITE" id="PS50931"/>
    </source>
</evidence>
<feature type="domain" description="HTH lysR-type" evidence="5">
    <location>
        <begin position="1"/>
        <end position="51"/>
    </location>
</feature>
<dbReference type="InterPro" id="IPR005119">
    <property type="entry name" value="LysR_subst-bd"/>
</dbReference>
<evidence type="ECO:0000256" key="4">
    <source>
        <dbReference type="ARBA" id="ARBA00023163"/>
    </source>
</evidence>
<dbReference type="GO" id="GO:0003700">
    <property type="term" value="F:DNA-binding transcription factor activity"/>
    <property type="evidence" value="ECO:0007669"/>
    <property type="project" value="InterPro"/>
</dbReference>
<reference evidence="6 7" key="1">
    <citation type="submission" date="2013-07" db="EMBL/GenBank/DDBJ databases">
        <title>Completed genome of Sphingomonas sanxanigenens NX02.</title>
        <authorList>
            <person name="Ma T."/>
            <person name="Huang H."/>
            <person name="Wu M."/>
            <person name="Li X."/>
            <person name="Li G."/>
        </authorList>
    </citation>
    <scope>NUCLEOTIDE SEQUENCE [LARGE SCALE GENOMIC DNA]</scope>
    <source>
        <strain evidence="6 7">NX02</strain>
    </source>
</reference>
<dbReference type="Gene3D" id="3.40.190.10">
    <property type="entry name" value="Periplasmic binding protein-like II"/>
    <property type="match status" value="2"/>
</dbReference>
<dbReference type="InterPro" id="IPR036390">
    <property type="entry name" value="WH_DNA-bd_sf"/>
</dbReference>
<evidence type="ECO:0000256" key="2">
    <source>
        <dbReference type="ARBA" id="ARBA00023015"/>
    </source>
</evidence>
<evidence type="ECO:0000256" key="1">
    <source>
        <dbReference type="ARBA" id="ARBA00009437"/>
    </source>
</evidence>
<dbReference type="PATRIC" id="fig|1123269.5.peg.2666"/>
<dbReference type="PANTHER" id="PTHR30126">
    <property type="entry name" value="HTH-TYPE TRANSCRIPTIONAL REGULATOR"/>
    <property type="match status" value="1"/>
</dbReference>
<keyword evidence="3" id="KW-0238">DNA-binding</keyword>
<dbReference type="STRING" id="1123269.NX02_13690"/>
<dbReference type="EMBL" id="CP006644">
    <property type="protein sequence ID" value="AHE54431.1"/>
    <property type="molecule type" value="Genomic_DNA"/>
</dbReference>
<keyword evidence="7" id="KW-1185">Reference proteome</keyword>
<dbReference type="eggNOG" id="COG0583">
    <property type="taxonomic scope" value="Bacteria"/>
</dbReference>
<dbReference type="Gene3D" id="1.10.10.10">
    <property type="entry name" value="Winged helix-like DNA-binding domain superfamily/Winged helix DNA-binding domain"/>
    <property type="match status" value="1"/>
</dbReference>
<sequence>MLQAMAVTGNVTQAATMLGLTQSALSHQIREAQRRLGVDLFVKGNKRMEMTAAARSLNEEAGRILAQLERVETDVANGASDARQIVRIGCGAYSGYRWLPRFMKGFQEQAEDIDIEVVADATRRPINALIERSIDIAVTSGTPSKAATRSLRLFRDELILIIAPDHPLADRGFIVAEDLADQIYISYSDIAEKGHEYDSFLKPAQVSYRKMLKVELTEAIIELVIGGFGVSILSRWAVGPYLRSGALRAAQVTRKGLFVSWHAVTRKSEGTDCPAWRMATALQHWCETDREAFGHNIGLEHHDPI</sequence>
<evidence type="ECO:0000313" key="7">
    <source>
        <dbReference type="Proteomes" id="UP000018851"/>
    </source>
</evidence>
<dbReference type="PRINTS" id="PR00039">
    <property type="entry name" value="HTHLYSR"/>
</dbReference>
<organism evidence="6 7">
    <name type="scientific">Sphingomonas sanxanigenens DSM 19645 = NX02</name>
    <dbReference type="NCBI Taxonomy" id="1123269"/>
    <lineage>
        <taxon>Bacteria</taxon>
        <taxon>Pseudomonadati</taxon>
        <taxon>Pseudomonadota</taxon>
        <taxon>Alphaproteobacteria</taxon>
        <taxon>Sphingomonadales</taxon>
        <taxon>Sphingomonadaceae</taxon>
        <taxon>Sphingomonas</taxon>
    </lineage>
</organism>
<dbReference type="HOGENOM" id="CLU_039613_6_0_5"/>
<gene>
    <name evidence="6" type="ORF">NX02_13690</name>
</gene>
<dbReference type="PANTHER" id="PTHR30126:SF25">
    <property type="entry name" value="HTH-TYPE TRANSCRIPTIONAL REGULATOR METR"/>
    <property type="match status" value="1"/>
</dbReference>
<proteinExistence type="inferred from homology"/>
<name>W0ABF4_9SPHN</name>
<evidence type="ECO:0000256" key="3">
    <source>
        <dbReference type="ARBA" id="ARBA00023125"/>
    </source>
</evidence>
<dbReference type="InterPro" id="IPR036388">
    <property type="entry name" value="WH-like_DNA-bd_sf"/>
</dbReference>
<dbReference type="SUPFAM" id="SSF46785">
    <property type="entry name" value="Winged helix' DNA-binding domain"/>
    <property type="match status" value="1"/>
</dbReference>
<dbReference type="InterPro" id="IPR000847">
    <property type="entry name" value="LysR_HTH_N"/>
</dbReference>
<dbReference type="PROSITE" id="PS50931">
    <property type="entry name" value="HTH_LYSR"/>
    <property type="match status" value="1"/>
</dbReference>
<dbReference type="Pfam" id="PF00126">
    <property type="entry name" value="HTH_1"/>
    <property type="match status" value="1"/>
</dbReference>
<protein>
    <recommendedName>
        <fullName evidence="5">HTH lysR-type domain-containing protein</fullName>
    </recommendedName>
</protein>
<dbReference type="SUPFAM" id="SSF53850">
    <property type="entry name" value="Periplasmic binding protein-like II"/>
    <property type="match status" value="1"/>
</dbReference>
<evidence type="ECO:0000313" key="6">
    <source>
        <dbReference type="EMBL" id="AHE54431.1"/>
    </source>
</evidence>
<dbReference type="KEGG" id="ssan:NX02_13690"/>
<dbReference type="Pfam" id="PF03466">
    <property type="entry name" value="LysR_substrate"/>
    <property type="match status" value="1"/>
</dbReference>
<keyword evidence="4" id="KW-0804">Transcription</keyword>
<keyword evidence="2" id="KW-0805">Transcription regulation</keyword>
<dbReference type="Proteomes" id="UP000018851">
    <property type="component" value="Chromosome"/>
</dbReference>